<sequence length="112" mass="12469">MTDRAAALLWDAARSADRIAQFLNERACTTLAKYVEDELLHAAVERQFEIIGEALAALRRDHPERASAIPDLATIIAFRNRLIHGYASVDHALVWSVITDHLPGLRASLPRT</sequence>
<keyword evidence="2" id="KW-1277">Toxin-antitoxin system</keyword>
<dbReference type="AlphaFoldDB" id="A0AAF1JW79"/>
<evidence type="ECO:0000313" key="8">
    <source>
        <dbReference type="Proteomes" id="UP001196068"/>
    </source>
</evidence>
<dbReference type="Pfam" id="PF01934">
    <property type="entry name" value="HepT-like"/>
    <property type="match status" value="1"/>
</dbReference>
<keyword evidence="3" id="KW-0540">Nuclease</keyword>
<dbReference type="GO" id="GO:0016787">
    <property type="term" value="F:hydrolase activity"/>
    <property type="evidence" value="ECO:0007669"/>
    <property type="project" value="UniProtKB-KW"/>
</dbReference>
<dbReference type="PANTHER" id="PTHR34139:SF1">
    <property type="entry name" value="RNASE MJ1380-RELATED"/>
    <property type="match status" value="1"/>
</dbReference>
<keyword evidence="5" id="KW-0378">Hydrolase</keyword>
<evidence type="ECO:0000256" key="4">
    <source>
        <dbReference type="ARBA" id="ARBA00022741"/>
    </source>
</evidence>
<keyword evidence="8" id="KW-1185">Reference proteome</keyword>
<dbReference type="EMBL" id="JAAEDH010000001">
    <property type="protein sequence ID" value="MBR0653469.1"/>
    <property type="molecule type" value="Genomic_DNA"/>
</dbReference>
<protein>
    <submittedName>
        <fullName evidence="7">DUF86 domain-containing protein</fullName>
    </submittedName>
</protein>
<evidence type="ECO:0000256" key="6">
    <source>
        <dbReference type="ARBA" id="ARBA00024207"/>
    </source>
</evidence>
<name>A0AAF1JW79_9PROT</name>
<dbReference type="InterPro" id="IPR037038">
    <property type="entry name" value="HepT-like_sf"/>
</dbReference>
<dbReference type="GO" id="GO:0000166">
    <property type="term" value="F:nucleotide binding"/>
    <property type="evidence" value="ECO:0007669"/>
    <property type="project" value="UniProtKB-KW"/>
</dbReference>
<gene>
    <name evidence="7" type="ORF">GXW79_00100</name>
</gene>
<organism evidence="7 8">
    <name type="scientific">Plastoroseomonas arctica</name>
    <dbReference type="NCBI Taxonomy" id="1509237"/>
    <lineage>
        <taxon>Bacteria</taxon>
        <taxon>Pseudomonadati</taxon>
        <taxon>Pseudomonadota</taxon>
        <taxon>Alphaproteobacteria</taxon>
        <taxon>Acetobacterales</taxon>
        <taxon>Acetobacteraceae</taxon>
        <taxon>Plastoroseomonas</taxon>
    </lineage>
</organism>
<dbReference type="PANTHER" id="PTHR34139">
    <property type="entry name" value="UPF0331 PROTEIN MJ0127"/>
    <property type="match status" value="1"/>
</dbReference>
<dbReference type="GO" id="GO:0110001">
    <property type="term" value="C:toxin-antitoxin complex"/>
    <property type="evidence" value="ECO:0007669"/>
    <property type="project" value="InterPro"/>
</dbReference>
<dbReference type="GO" id="GO:0004540">
    <property type="term" value="F:RNA nuclease activity"/>
    <property type="evidence" value="ECO:0007669"/>
    <property type="project" value="InterPro"/>
</dbReference>
<dbReference type="InterPro" id="IPR051813">
    <property type="entry name" value="HepT_RNase_toxin"/>
</dbReference>
<keyword evidence="4" id="KW-0547">Nucleotide-binding</keyword>
<proteinExistence type="inferred from homology"/>
<dbReference type="RefSeq" id="WP_211872178.1">
    <property type="nucleotide sequence ID" value="NZ_JAAEDH010000001.1"/>
</dbReference>
<evidence type="ECO:0000256" key="5">
    <source>
        <dbReference type="ARBA" id="ARBA00022801"/>
    </source>
</evidence>
<evidence type="ECO:0000256" key="2">
    <source>
        <dbReference type="ARBA" id="ARBA00022649"/>
    </source>
</evidence>
<keyword evidence="1" id="KW-0597">Phosphoprotein</keyword>
<comment type="similarity">
    <text evidence="6">Belongs to the HepT RNase toxin family.</text>
</comment>
<dbReference type="Gene3D" id="1.20.120.580">
    <property type="entry name" value="bsu32300-like"/>
    <property type="match status" value="1"/>
</dbReference>
<evidence type="ECO:0000256" key="3">
    <source>
        <dbReference type="ARBA" id="ARBA00022722"/>
    </source>
</evidence>
<dbReference type="InterPro" id="IPR008201">
    <property type="entry name" value="HepT-like"/>
</dbReference>
<dbReference type="Proteomes" id="UP001196068">
    <property type="component" value="Unassembled WGS sequence"/>
</dbReference>
<evidence type="ECO:0000256" key="1">
    <source>
        <dbReference type="ARBA" id="ARBA00022553"/>
    </source>
</evidence>
<accession>A0AAF1JW79</accession>
<reference evidence="7" key="1">
    <citation type="submission" date="2020-01" db="EMBL/GenBank/DDBJ databases">
        <authorList>
            <person name="Rat A."/>
        </authorList>
    </citation>
    <scope>NUCLEOTIDE SEQUENCE</scope>
    <source>
        <strain evidence="7">LMG 28251</strain>
    </source>
</reference>
<evidence type="ECO:0000313" key="7">
    <source>
        <dbReference type="EMBL" id="MBR0653469.1"/>
    </source>
</evidence>
<reference evidence="7" key="2">
    <citation type="journal article" date="2021" name="Syst. Appl. Microbiol.">
        <title>Roseomonas hellenica sp. nov., isolated from roots of wild-growing Alkanna tinctoria.</title>
        <authorList>
            <person name="Rat A."/>
            <person name="Naranjo H.D."/>
            <person name="Lebbe L."/>
            <person name="Cnockaert M."/>
            <person name="Krigas N."/>
            <person name="Grigoriadou K."/>
            <person name="Maloupa E."/>
            <person name="Willems A."/>
        </authorList>
    </citation>
    <scope>NUCLEOTIDE SEQUENCE</scope>
    <source>
        <strain evidence="7">LMG 28251</strain>
    </source>
</reference>
<comment type="caution">
    <text evidence="7">The sequence shown here is derived from an EMBL/GenBank/DDBJ whole genome shotgun (WGS) entry which is preliminary data.</text>
</comment>